<dbReference type="Proteomes" id="UP000218775">
    <property type="component" value="Unassembled WGS sequence"/>
</dbReference>
<evidence type="ECO:0000313" key="4">
    <source>
        <dbReference type="Proteomes" id="UP000218775"/>
    </source>
</evidence>
<organism evidence="3 4">
    <name type="scientific">Aerophobetes bacterium</name>
    <dbReference type="NCBI Taxonomy" id="2030807"/>
    <lineage>
        <taxon>Bacteria</taxon>
        <taxon>Candidatus Aerophobota</taxon>
    </lineage>
</organism>
<keyword evidence="2" id="KW-1133">Transmembrane helix</keyword>
<gene>
    <name evidence="3" type="ORF">COB21_01025</name>
</gene>
<dbReference type="EMBL" id="NVUK01000007">
    <property type="protein sequence ID" value="PCI78243.1"/>
    <property type="molecule type" value="Genomic_DNA"/>
</dbReference>
<proteinExistence type="predicted"/>
<feature type="coiled-coil region" evidence="1">
    <location>
        <begin position="42"/>
        <end position="69"/>
    </location>
</feature>
<keyword evidence="1" id="KW-0175">Coiled coil</keyword>
<evidence type="ECO:0000313" key="3">
    <source>
        <dbReference type="EMBL" id="PCI78243.1"/>
    </source>
</evidence>
<dbReference type="AlphaFoldDB" id="A0A2A4X6K3"/>
<reference evidence="4" key="1">
    <citation type="submission" date="2017-08" db="EMBL/GenBank/DDBJ databases">
        <title>A dynamic microbial community with high functional redundancy inhabits the cold, oxic subseafloor aquifer.</title>
        <authorList>
            <person name="Tully B.J."/>
            <person name="Wheat C.G."/>
            <person name="Glazer B.T."/>
            <person name="Huber J.A."/>
        </authorList>
    </citation>
    <scope>NUCLEOTIDE SEQUENCE [LARGE SCALE GENOMIC DNA]</scope>
</reference>
<keyword evidence="2" id="KW-0472">Membrane</keyword>
<feature type="transmembrane region" description="Helical" evidence="2">
    <location>
        <begin position="14"/>
        <end position="33"/>
    </location>
</feature>
<dbReference type="Pfam" id="PF04977">
    <property type="entry name" value="DivIC"/>
    <property type="match status" value="1"/>
</dbReference>
<dbReference type="InterPro" id="IPR007060">
    <property type="entry name" value="FtsL/DivIC"/>
</dbReference>
<comment type="caution">
    <text evidence="3">The sequence shown here is derived from an EMBL/GenBank/DDBJ whole genome shotgun (WGS) entry which is preliminary data.</text>
</comment>
<accession>A0A2A4X6K3</accession>
<evidence type="ECO:0000256" key="2">
    <source>
        <dbReference type="SAM" id="Phobius"/>
    </source>
</evidence>
<protein>
    <recommendedName>
        <fullName evidence="5">Septum formation initiator family protein</fullName>
    </recommendedName>
</protein>
<keyword evidence="2" id="KW-0812">Transmembrane</keyword>
<sequence>MLIRRDFAHLPKTILVNGHVIIAICAAFLLYLYSRDKNGVQVSALKKQLEQIEMTIDQEQSRFKDLDLALKSQSDPEYVELILKTKLGVKKRGEEKVVFITSDEKG</sequence>
<name>A0A2A4X6K3_UNCAE</name>
<evidence type="ECO:0000256" key="1">
    <source>
        <dbReference type="SAM" id="Coils"/>
    </source>
</evidence>
<evidence type="ECO:0008006" key="5">
    <source>
        <dbReference type="Google" id="ProtNLM"/>
    </source>
</evidence>